<dbReference type="PANTHER" id="PTHR22901:SF0">
    <property type="entry name" value="SIALATE O-ACETYLESTERASE"/>
    <property type="match status" value="1"/>
</dbReference>
<comment type="caution">
    <text evidence="3">The sequence shown here is derived from an EMBL/GenBank/DDBJ whole genome shotgun (WGS) entry which is preliminary data.</text>
</comment>
<name>A0A7K1XW36_9SPHI</name>
<dbReference type="PANTHER" id="PTHR22901">
    <property type="entry name" value="SIALATE O-ACETYLESTERASE"/>
    <property type="match status" value="1"/>
</dbReference>
<feature type="domain" description="Sialate O-acetylesterase" evidence="2">
    <location>
        <begin position="73"/>
        <end position="332"/>
    </location>
</feature>
<dbReference type="GO" id="GO:0001681">
    <property type="term" value="F:sialate O-acetylesterase activity"/>
    <property type="evidence" value="ECO:0007669"/>
    <property type="project" value="InterPro"/>
</dbReference>
<evidence type="ECO:0000313" key="3">
    <source>
        <dbReference type="EMBL" id="MXV15203.1"/>
    </source>
</evidence>
<dbReference type="Proteomes" id="UP000451233">
    <property type="component" value="Unassembled WGS sequence"/>
</dbReference>
<dbReference type="InterPro" id="IPR039329">
    <property type="entry name" value="SIAE"/>
</dbReference>
<evidence type="ECO:0000256" key="1">
    <source>
        <dbReference type="ARBA" id="ARBA00022801"/>
    </source>
</evidence>
<accession>A0A7K1XW36</accession>
<reference evidence="3 4" key="1">
    <citation type="submission" date="2019-11" db="EMBL/GenBank/DDBJ databases">
        <title>Pedobacter sp. HMF7056 Genome sequencing and assembly.</title>
        <authorList>
            <person name="Kang H."/>
            <person name="Kim H."/>
            <person name="Joh K."/>
        </authorList>
    </citation>
    <scope>NUCLEOTIDE SEQUENCE [LARGE SCALE GENOMIC DNA]</scope>
    <source>
        <strain evidence="3 4">HMF7056</strain>
    </source>
</reference>
<dbReference type="SUPFAM" id="SSF52266">
    <property type="entry name" value="SGNH hydrolase"/>
    <property type="match status" value="1"/>
</dbReference>
<keyword evidence="1" id="KW-0378">Hydrolase</keyword>
<dbReference type="AlphaFoldDB" id="A0A7K1XW36"/>
<gene>
    <name evidence="3" type="ORF">GS398_07815</name>
</gene>
<evidence type="ECO:0000313" key="4">
    <source>
        <dbReference type="Proteomes" id="UP000451233"/>
    </source>
</evidence>
<proteinExistence type="predicted"/>
<dbReference type="Pfam" id="PF03629">
    <property type="entry name" value="SASA"/>
    <property type="match status" value="1"/>
</dbReference>
<evidence type="ECO:0000259" key="2">
    <source>
        <dbReference type="Pfam" id="PF03629"/>
    </source>
</evidence>
<dbReference type="EMBL" id="WVHS01000002">
    <property type="protein sequence ID" value="MXV15203.1"/>
    <property type="molecule type" value="Genomic_DNA"/>
</dbReference>
<dbReference type="Gene3D" id="3.40.50.1110">
    <property type="entry name" value="SGNH hydrolase"/>
    <property type="match status" value="1"/>
</dbReference>
<dbReference type="InterPro" id="IPR005181">
    <property type="entry name" value="SASA"/>
</dbReference>
<keyword evidence="4" id="KW-1185">Reference proteome</keyword>
<protein>
    <submittedName>
        <fullName evidence="3">Sialate O-acetylesterase</fullName>
    </submittedName>
</protein>
<sequence>MVLQQGQPVPVWGKAAPGEKVTVNFAGQVLVGTADAAGNWQVHLSPLKVSARPAVMTVSGTNTIRLENILVGEVWFCSGQSNMEYTMRKNSKVTPKPSVDGQNPVDELDYAHNPWIRIFLVNRKEVVKPDLSHQGWSIAQDSALRSFSAAGYFFAKELNRRLRVPVGMISSAVPGIDIEPWLPGTLALSKDEKGNVVPAGYDLAKPGKFYPNMVTPVAPFALKGFLWYQGETNCFQNETIEYTYKMQELVNGWRKLWENTALPFYYVQIAPFYYAKSAGKYPLTTETLPRFWEAQSLAASIRNTAMATITDLIDSPEDLHPGYKWEVGRRLALLALHHTYGLKIRSSGPVYVDMKKQKGKISLEFTETGAGLTSNDGKTLRGFTIAGADGKFVPADARINGNKVIVSAPSVPVPVSVRFGWDEAGKFNFFNKDGLPAVPFRTDNPFLGLFRTTAKK</sequence>
<organism evidence="3 4">
    <name type="scientific">Hufsiella ginkgonis</name>
    <dbReference type="NCBI Taxonomy" id="2695274"/>
    <lineage>
        <taxon>Bacteria</taxon>
        <taxon>Pseudomonadati</taxon>
        <taxon>Bacteroidota</taxon>
        <taxon>Sphingobacteriia</taxon>
        <taxon>Sphingobacteriales</taxon>
        <taxon>Sphingobacteriaceae</taxon>
        <taxon>Hufsiella</taxon>
    </lineage>
</organism>
<dbReference type="GO" id="GO:0005975">
    <property type="term" value="P:carbohydrate metabolic process"/>
    <property type="evidence" value="ECO:0007669"/>
    <property type="project" value="TreeGrafter"/>
</dbReference>
<dbReference type="InterPro" id="IPR036514">
    <property type="entry name" value="SGNH_hydro_sf"/>
</dbReference>